<keyword evidence="1" id="KW-0732">Signal</keyword>
<gene>
    <name evidence="2" type="ORF">Amon01_000826400</name>
</gene>
<evidence type="ECO:0000313" key="2">
    <source>
        <dbReference type="EMBL" id="GMG56197.1"/>
    </source>
</evidence>
<sequence length="441" mass="49115">MKSWIPTLTTVLLFLTTCMAIPKKDMFQVDWQTVQIGKPISNVIQSTTDRKLISISDLGILSMLNQNDGQASFRYKFEKAIDSRARSPILLQSNVNVNGSDAFVSSVNFQDGLSSVVFWSYEPANGVAFIEKEIGFKSHIVGVYQGSFNQNYIVVLANGEIQVLASGYVTSSVSPALPETFHDSKVMYNFDGTLIVLLKSSTGVSYITLDPTYSVPTELKQFMGCEFDDISIPAAHSDSLICNNKDLYQYSESFTKVKSTPSLITEDLLLDDLATAINKTILAHQLVDDQFFVGFTGEEALIYDLDDSISKAPIYTFPFKFDPKEIESLSVFIPDKSKLSFTSILTVSNSLVISYTPAIALDVKVNDPSVANAWKRDESLAYIVSSIIIPTNEKPDLSISDLNKEENYNIFSAYVNRLKRNYNLVFGDESKNSLDRDLHFD</sequence>
<comment type="caution">
    <text evidence="2">The sequence shown here is derived from an EMBL/GenBank/DDBJ whole genome shotgun (WGS) entry which is preliminary data.</text>
</comment>
<dbReference type="Proteomes" id="UP001165063">
    <property type="component" value="Unassembled WGS sequence"/>
</dbReference>
<keyword evidence="3" id="KW-1185">Reference proteome</keyword>
<dbReference type="OrthoDB" id="28092at2759"/>
<proteinExistence type="predicted"/>
<accession>A0A9W6Z6T0</accession>
<organism evidence="2 3">
    <name type="scientific">Ambrosiozyma monospora</name>
    <name type="common">Yeast</name>
    <name type="synonym">Endomycopsis monosporus</name>
    <dbReference type="NCBI Taxonomy" id="43982"/>
    <lineage>
        <taxon>Eukaryota</taxon>
        <taxon>Fungi</taxon>
        <taxon>Dikarya</taxon>
        <taxon>Ascomycota</taxon>
        <taxon>Saccharomycotina</taxon>
        <taxon>Pichiomycetes</taxon>
        <taxon>Pichiales</taxon>
        <taxon>Pichiaceae</taxon>
        <taxon>Ambrosiozyma</taxon>
    </lineage>
</organism>
<evidence type="ECO:0000256" key="1">
    <source>
        <dbReference type="SAM" id="SignalP"/>
    </source>
</evidence>
<dbReference type="AlphaFoldDB" id="A0A9W6Z6T0"/>
<name>A0A9W6Z6T0_AMBMO</name>
<evidence type="ECO:0000313" key="3">
    <source>
        <dbReference type="Proteomes" id="UP001165063"/>
    </source>
</evidence>
<feature type="chain" id="PRO_5040957985" evidence="1">
    <location>
        <begin position="21"/>
        <end position="441"/>
    </location>
</feature>
<dbReference type="EMBL" id="BSXU01007054">
    <property type="protein sequence ID" value="GMG56197.1"/>
    <property type="molecule type" value="Genomic_DNA"/>
</dbReference>
<reference evidence="2" key="1">
    <citation type="submission" date="2023-04" db="EMBL/GenBank/DDBJ databases">
        <title>Ambrosiozyma monospora NBRC 1965.</title>
        <authorList>
            <person name="Ichikawa N."/>
            <person name="Sato H."/>
            <person name="Tonouchi N."/>
        </authorList>
    </citation>
    <scope>NUCLEOTIDE SEQUENCE</scope>
    <source>
        <strain evidence="2">NBRC 1965</strain>
    </source>
</reference>
<feature type="signal peptide" evidence="1">
    <location>
        <begin position="1"/>
        <end position="20"/>
    </location>
</feature>
<protein>
    <submittedName>
        <fullName evidence="2">Unnamed protein product</fullName>
    </submittedName>
</protein>